<dbReference type="FunFam" id="3.40.50.300:FF:000049">
    <property type="entry name" value="Dynein, axonemal, heavy chain 5"/>
    <property type="match status" value="1"/>
</dbReference>
<dbReference type="GO" id="GO:0007018">
    <property type="term" value="P:microtubule-based movement"/>
    <property type="evidence" value="ECO:0007669"/>
    <property type="project" value="InterPro"/>
</dbReference>
<dbReference type="Pfam" id="PF12774">
    <property type="entry name" value="AAA_6"/>
    <property type="match status" value="1"/>
</dbReference>
<keyword evidence="12" id="KW-0969">Cilium</keyword>
<evidence type="ECO:0000256" key="5">
    <source>
        <dbReference type="ARBA" id="ARBA00022737"/>
    </source>
</evidence>
<comment type="subcellular location">
    <subcellularLocation>
        <location evidence="1">Cytoplasm</location>
        <location evidence="1">Cytoskeleton</location>
        <location evidence="1">Flagellum axoneme</location>
    </subcellularLocation>
</comment>
<sequence>MRLDVEADFSMEIEEDLELRNIVSNITMLQEETNNEIAMHIERNWMPYSDLWKMSKEEYFQNFLTKVEAEMEVAKANSTGKVSGLTEQVFMLYAAEIGMMAKRIQSLGQLKSAVPLGYAVMIMQPLKQTLLDEVSKWKYDFISNLSDRLEEDIHGMQSFINDTTAGIAAEVPPTDRAALHSTMQCLFQVRERAESAPALFKNVANIVELLHRYDVPIEPEVVRVGEALPVEWEKLKEACESCQLKLYTMQAEEAEIIQAEEDALLEQLQLLEDNFTSKAPFILAIGPQQAYEMLQATHEELLLYEGQAKAITAAEKVFELQVNDFRRLSTSREKLVQLKEVWDVVSLILYQMEHWKKTVWGKIKSSEIEVAARAFMKEIRSLDRRVRSWDVFVELEKLLKEFMVVMPMVQELRGATMYERHWLLLMQTCQSDLVFNEDITLSHLMQLQLHKYGDDVYQIVDRAAKEQQTEKSLAVLTKNWADVSFEFGKYKDTDVPLLLPAEQIREMLDDNLVQLQNTASSRYAAYFEEELDLWQTRLSEVDGAMNIWFDVQKTWSYLEPIFVGSKDIRKQLPEECKRFDGIDADLRELMKDVETTPNVVECCTRDGLLDTLESLNEGLSVCEKALENYLETKRQIFPRFYFVAPADLLDILSKGYDPVMVSCHLTKLFDNIKALDFRRDRDDHVTKEAVAMYSKEEESVAFVHASCDCTGTAEQWLRRLQTTVGSNLKAYLAEAVQTYSEEPRTTWIFQYCAQIGLVATLIWWVTEVDQAFERLQDGQESALKEYHKKQSEQLSHLIKLIQGEDISEGHRQQIITLVTMDVHSRDVVESLVRDKVEDNESFAWQSQLRLRWDEEQKDCMVNCCDAEFRYQYEYLGNTARLVVTPLTDRCYITLTQSLHLIMGGAPAGPAGTGKTETTKDLGRALGIMVYVFNCSDQMDYKSLGSIFKGLAQSGSWGCFDEFNRISIEVLSVVSTQFKSILDAIRMEKTVFFFQAEKISLVPSCGAFITMNPGYAGRTELPESLKALFRPVSMVVPDLQLICENMLLAQGFLEARLLAKKFTTLYRLNKDLLSAQDHYDWGLRAIKSVLVVAGLLKRQEPAAAEEAVLMRALRDFNTPKIVADDVPVFMGLITDLFPELDLPRQQNLALEAVIKEVGARKHLQPEETFLLKVSQLEELLHVRHCVFIIGPSKSAKTKVWSTLADVLTAQGSRCTTPDLNPKAVTAAELYGFMQPSNGEWRDGLISTLMRDLANMPNKDPKWIVLDGDIDPEWIETMNTVMDDNKVLTLVSNERIPLHPWMRLLFEIGDLKYATPATVSRAGMLYLNATDVGWSPFVVSWIERHGADLKEREILQALFDQFLPQSLDKLRSKDFELIIPSSDISLVQTVVALLEGLLKPSNVPKGSSYDLYEIYFVFAVVWGLCSSLVQDGNSPSLRRFSTWWRNTFKGVTTRKATFPDTDLIFDYYIAQVNPAEKVTFVPWPKETYQHDSSVPFAATHIPIREHTRLAYLTDILAREGHGVLLVGVAGCGKTMLVQKMLAALPSDFYMSVYIALNYYTTSMSLQRVMEQPLEKKAGRVYGPPGAKKLIFFIDDLNMPAKDRYGTQSAVELLLQHTGYGHWYDRSKLTLKEIRLVQHLACMNPKAGSFTVNPRLQGQFAVLAMALPAAATLTGIYTKLVQGHLKEKKWKSEVLSFLPSVVAGAVELLERVTKDLMPTATKFHYNFNMRDLARTFQGMVLTNPESVRTPMQAARLWLHETVRVYGDRLSDLADHQLLHDAAKRVVIMHMDKVHVDDVVDTVPIYAATGEMDGGDDDMVYEEVPSMTQLQKILQVEPEAMAAYNEAHPRMDLVLFDDATAHVTRIARMLINPAPLHMLLIGFGSSGKQSLARLAGHLTGRDTFQIAAVDGYNLASLREDLKSLYLKCGLRSWKVQFLVTDLQILEEEFLVLLNELMCSGEVFELLTLEEKEEVYNGMRIEVKALGLMDTKENAWAVFLGKVRSNLKVVLCHSPVGDALRVRCRQFPALLAHSCVDWFFPWPLDGLRSVCVRSLQDLDLETPEMSNLVADFMAFAHTSVRDSTGQYRLGTRRFVYITPKSALEFIAFYKGLLGKKQREVKERKKRLEVGLVKLKQTSEDVAKLQLELQEKQVMVDEKIATAATILQSLTAENEVVEQQRAMAKDEEMKCNFIAEQVQNKQAECTVELDKAEPIVQAAIDALDVLDKHSLTELKSFKNPSEDILRVIQAVILLTSRDGRGPAKDLSWAAAQRMIGAVDKFMDTLKGFKELVDVGAIHPRYIEACRPLVSHKNFTGKVIESKSKAAAGICEWVINILKYFDIFKMIKPKRDALVEANAQLEEASAQLEQVRAHVEQLVAQIQTQQDKLDEATSDKEKVLQEAERTRARLSMANRLISGLSQEGVRWAEEIERLNHQNKTVIGDALLGAAFVTYLGAFDAGYRQQAVFDSWIPRMRESALPSSEDLDPVQVLATDVQIASWNNEGLPSDRLSIENASILVASERWPLLIDPEQQALSWLRNRSQKAAHGHGLTELKLGSRGYLKQLQLSVEHGDAVLLRLGGETIDQMLDPVIARNAVKKGSATVLQVGDRDVECSDKFRLYLQTEMANPHFKPELQAQTSLINFAVTQDGLEEQLLAKVVREERPDMERMKVEIVQQQNDFKITLKVLEDSVVESLTNAEGDILGDTVLIENLEKTKAMTIDIEAKARPRDRVLSTPPVLSRPLPVSA</sequence>
<dbReference type="GO" id="GO:0005524">
    <property type="term" value="F:ATP binding"/>
    <property type="evidence" value="ECO:0007669"/>
    <property type="project" value="UniProtKB-KW"/>
</dbReference>
<protein>
    <recommendedName>
        <fullName evidence="17">AAA+ ATPase domain-containing protein</fullName>
    </recommendedName>
</protein>
<dbReference type="Pfam" id="PF12775">
    <property type="entry name" value="AAA_7"/>
    <property type="match status" value="1"/>
</dbReference>
<comment type="caution">
    <text evidence="18">The sequence shown here is derived from an EMBL/GenBank/DDBJ whole genome shotgun (WGS) entry which is preliminary data.</text>
</comment>
<dbReference type="Gene3D" id="1.20.920.20">
    <property type="match status" value="1"/>
</dbReference>
<dbReference type="FunFam" id="1.20.920.20:FF:000001">
    <property type="entry name" value="dynein heavy chain 2, axonemal"/>
    <property type="match status" value="1"/>
</dbReference>
<feature type="coiled-coil region" evidence="16">
    <location>
        <begin position="2344"/>
        <end position="2402"/>
    </location>
</feature>
<keyword evidence="15" id="KW-0966">Cell projection</keyword>
<dbReference type="InterPro" id="IPR026983">
    <property type="entry name" value="DHC"/>
</dbReference>
<dbReference type="InterPro" id="IPR056759">
    <property type="entry name" value="DYH2-5-8_CC"/>
</dbReference>
<dbReference type="InterPro" id="IPR003593">
    <property type="entry name" value="AAA+_ATPase"/>
</dbReference>
<dbReference type="Gene3D" id="3.40.50.300">
    <property type="entry name" value="P-loop containing nucleotide triphosphate hydrolases"/>
    <property type="match status" value="4"/>
</dbReference>
<evidence type="ECO:0000256" key="9">
    <source>
        <dbReference type="ARBA" id="ARBA00022846"/>
    </source>
</evidence>
<evidence type="ECO:0000256" key="13">
    <source>
        <dbReference type="ARBA" id="ARBA00023175"/>
    </source>
</evidence>
<dbReference type="InterPro" id="IPR024317">
    <property type="entry name" value="Dynein_heavy_chain_D4_dom"/>
</dbReference>
<dbReference type="GO" id="GO:0005874">
    <property type="term" value="C:microtubule"/>
    <property type="evidence" value="ECO:0007669"/>
    <property type="project" value="UniProtKB-KW"/>
</dbReference>
<keyword evidence="10" id="KW-0243">Dynein</keyword>
<keyword evidence="7" id="KW-0970">Cilium biogenesis/degradation</keyword>
<evidence type="ECO:0000256" key="3">
    <source>
        <dbReference type="ARBA" id="ARBA00022490"/>
    </source>
</evidence>
<evidence type="ECO:0000256" key="4">
    <source>
        <dbReference type="ARBA" id="ARBA00022701"/>
    </source>
</evidence>
<dbReference type="Pfam" id="PF08393">
    <property type="entry name" value="DHC_N2"/>
    <property type="match status" value="1"/>
</dbReference>
<evidence type="ECO:0000256" key="11">
    <source>
        <dbReference type="ARBA" id="ARBA00023054"/>
    </source>
</evidence>
<evidence type="ECO:0000256" key="16">
    <source>
        <dbReference type="SAM" id="Coils"/>
    </source>
</evidence>
<evidence type="ECO:0000256" key="15">
    <source>
        <dbReference type="ARBA" id="ARBA00023273"/>
    </source>
</evidence>
<dbReference type="PANTHER" id="PTHR45703:SF8">
    <property type="entry name" value="DYNEINS HEAVY CHAIN"/>
    <property type="match status" value="1"/>
</dbReference>
<keyword evidence="14" id="KW-0206">Cytoskeleton</keyword>
<dbReference type="EMBL" id="LGRX02033830">
    <property type="protein sequence ID" value="KAK3239771.1"/>
    <property type="molecule type" value="Genomic_DNA"/>
</dbReference>
<feature type="domain" description="AAA+ ATPase" evidence="17">
    <location>
        <begin position="1517"/>
        <end position="1663"/>
    </location>
</feature>
<dbReference type="Gene3D" id="1.10.8.710">
    <property type="match status" value="1"/>
</dbReference>
<dbReference type="FunFam" id="1.20.920.30:FF:000002">
    <property type="entry name" value="Dynein axonemal heavy chain 3"/>
    <property type="match status" value="1"/>
</dbReference>
<dbReference type="FunFam" id="1.20.58.1120:FF:000001">
    <property type="entry name" value="dynein heavy chain 2, axonemal"/>
    <property type="match status" value="1"/>
</dbReference>
<keyword evidence="8" id="KW-0067">ATP-binding</keyword>
<dbReference type="FunFam" id="1.20.140.100:FF:000001">
    <property type="entry name" value="dynein heavy chain 17, axonemal"/>
    <property type="match status" value="1"/>
</dbReference>
<dbReference type="Proteomes" id="UP001190700">
    <property type="component" value="Unassembled WGS sequence"/>
</dbReference>
<evidence type="ECO:0000256" key="8">
    <source>
        <dbReference type="ARBA" id="ARBA00022840"/>
    </source>
</evidence>
<keyword evidence="5" id="KW-0677">Repeat</keyword>
<dbReference type="GO" id="GO:0045505">
    <property type="term" value="F:dynein intermediate chain binding"/>
    <property type="evidence" value="ECO:0007669"/>
    <property type="project" value="InterPro"/>
</dbReference>
<dbReference type="InterPro" id="IPR041589">
    <property type="entry name" value="DNAH3_AAA_lid_1"/>
</dbReference>
<keyword evidence="11 16" id="KW-0175">Coiled coil</keyword>
<dbReference type="InterPro" id="IPR042228">
    <property type="entry name" value="Dynein_linker_3"/>
</dbReference>
<dbReference type="Gene3D" id="6.10.140.1060">
    <property type="match status" value="1"/>
</dbReference>
<evidence type="ECO:0000313" key="18">
    <source>
        <dbReference type="EMBL" id="KAK3239771.1"/>
    </source>
</evidence>
<keyword evidence="13" id="KW-0505">Motor protein</keyword>
<dbReference type="SUPFAM" id="SSF52540">
    <property type="entry name" value="P-loop containing nucleoside triphosphate hydrolases"/>
    <property type="match status" value="4"/>
</dbReference>
<dbReference type="Pfam" id="PF17857">
    <property type="entry name" value="AAA_lid_1"/>
    <property type="match status" value="1"/>
</dbReference>
<dbReference type="Pfam" id="PF25007">
    <property type="entry name" value="DYH2-5-8_CC"/>
    <property type="match status" value="1"/>
</dbReference>
<name>A0AAE0BN99_9CHLO</name>
<evidence type="ECO:0000256" key="2">
    <source>
        <dbReference type="ARBA" id="ARBA00008887"/>
    </source>
</evidence>
<keyword evidence="19" id="KW-1185">Reference proteome</keyword>
<dbReference type="InterPro" id="IPR043157">
    <property type="entry name" value="Dynein_AAA1S"/>
</dbReference>
<dbReference type="InterPro" id="IPR035699">
    <property type="entry name" value="AAA_6"/>
</dbReference>
<keyword evidence="3" id="KW-0963">Cytoplasm</keyword>
<keyword evidence="6" id="KW-0547">Nucleotide-binding</keyword>
<dbReference type="GO" id="GO:0005930">
    <property type="term" value="C:axoneme"/>
    <property type="evidence" value="ECO:0007669"/>
    <property type="project" value="UniProtKB-ARBA"/>
</dbReference>
<dbReference type="GO" id="GO:0051959">
    <property type="term" value="F:dynein light intermediate chain binding"/>
    <property type="evidence" value="ECO:0007669"/>
    <property type="project" value="InterPro"/>
</dbReference>
<dbReference type="Pfam" id="PF12777">
    <property type="entry name" value="MT"/>
    <property type="match status" value="1"/>
</dbReference>
<feature type="domain" description="AAA+ ATPase" evidence="17">
    <location>
        <begin position="903"/>
        <end position="1038"/>
    </location>
</feature>
<dbReference type="GO" id="GO:0030286">
    <property type="term" value="C:dynein complex"/>
    <property type="evidence" value="ECO:0007669"/>
    <property type="project" value="UniProtKB-KW"/>
</dbReference>
<gene>
    <name evidence="18" type="ORF">CYMTET_50327</name>
</gene>
<dbReference type="Gene3D" id="1.10.287.2620">
    <property type="match status" value="1"/>
</dbReference>
<evidence type="ECO:0000259" key="17">
    <source>
        <dbReference type="SMART" id="SM00382"/>
    </source>
</evidence>
<dbReference type="InterPro" id="IPR013602">
    <property type="entry name" value="Dynein_heavy_linker"/>
</dbReference>
<organism evidence="18 19">
    <name type="scientific">Cymbomonas tetramitiformis</name>
    <dbReference type="NCBI Taxonomy" id="36881"/>
    <lineage>
        <taxon>Eukaryota</taxon>
        <taxon>Viridiplantae</taxon>
        <taxon>Chlorophyta</taxon>
        <taxon>Pyramimonadophyceae</taxon>
        <taxon>Pyramimonadales</taxon>
        <taxon>Pyramimonadaceae</taxon>
        <taxon>Cymbomonas</taxon>
    </lineage>
</organism>
<dbReference type="PANTHER" id="PTHR45703">
    <property type="entry name" value="DYNEIN HEAVY CHAIN"/>
    <property type="match status" value="1"/>
</dbReference>
<dbReference type="Gene3D" id="1.20.140.100">
    <property type="entry name" value="Dynein heavy chain, N-terminal domain 2"/>
    <property type="match status" value="1"/>
</dbReference>
<dbReference type="Pfam" id="PF17852">
    <property type="entry name" value="Dynein_AAA_lid"/>
    <property type="match status" value="1"/>
</dbReference>
<feature type="coiled-coil region" evidence="16">
    <location>
        <begin position="2129"/>
        <end position="2181"/>
    </location>
</feature>
<dbReference type="FunFam" id="3.20.180.20:FF:000001">
    <property type="entry name" value="Dynein axonemal heavy chain 5"/>
    <property type="match status" value="1"/>
</dbReference>
<evidence type="ECO:0000256" key="12">
    <source>
        <dbReference type="ARBA" id="ARBA00023069"/>
    </source>
</evidence>
<evidence type="ECO:0000256" key="14">
    <source>
        <dbReference type="ARBA" id="ARBA00023212"/>
    </source>
</evidence>
<evidence type="ECO:0000256" key="7">
    <source>
        <dbReference type="ARBA" id="ARBA00022794"/>
    </source>
</evidence>
<dbReference type="InterPro" id="IPR041466">
    <property type="entry name" value="Dynein_AAA5_ext"/>
</dbReference>
<dbReference type="InterPro" id="IPR042222">
    <property type="entry name" value="Dynein_2_N"/>
</dbReference>
<accession>A0AAE0BN99</accession>
<evidence type="ECO:0000256" key="1">
    <source>
        <dbReference type="ARBA" id="ARBA00004611"/>
    </source>
</evidence>
<dbReference type="Pfam" id="PF12781">
    <property type="entry name" value="AAA_9"/>
    <property type="match status" value="1"/>
</dbReference>
<dbReference type="SMART" id="SM00382">
    <property type="entry name" value="AAA"/>
    <property type="match status" value="2"/>
</dbReference>
<dbReference type="FunFam" id="3.40.50.300:FF:000219">
    <property type="entry name" value="Dynein axonemal heavy chain 17"/>
    <property type="match status" value="1"/>
</dbReference>
<dbReference type="Gene3D" id="1.20.920.30">
    <property type="match status" value="1"/>
</dbReference>
<proteinExistence type="inferred from homology"/>
<keyword evidence="4" id="KW-0493">Microtubule</keyword>
<dbReference type="FunFam" id="1.10.8.710:FF:000002">
    <property type="entry name" value="dynein heavy chain 17, axonemal"/>
    <property type="match status" value="1"/>
</dbReference>
<comment type="similarity">
    <text evidence="2">Belongs to the dynein heavy chain family.</text>
</comment>
<dbReference type="InterPro" id="IPR035706">
    <property type="entry name" value="AAA_9"/>
</dbReference>
<dbReference type="InterPro" id="IPR024743">
    <property type="entry name" value="Dynein_HC_stalk"/>
</dbReference>
<evidence type="ECO:0000256" key="10">
    <source>
        <dbReference type="ARBA" id="ARBA00023017"/>
    </source>
</evidence>
<dbReference type="Gene3D" id="1.20.58.1120">
    <property type="match status" value="1"/>
</dbReference>
<dbReference type="Gene3D" id="3.20.180.20">
    <property type="entry name" value="Dynein heavy chain, N-terminal domain 2"/>
    <property type="match status" value="1"/>
</dbReference>
<dbReference type="InterPro" id="IPR027417">
    <property type="entry name" value="P-loop_NTPase"/>
</dbReference>
<dbReference type="GO" id="GO:0030030">
    <property type="term" value="P:cell projection organization"/>
    <property type="evidence" value="ECO:0007669"/>
    <property type="project" value="UniProtKB-KW"/>
</dbReference>
<evidence type="ECO:0000313" key="19">
    <source>
        <dbReference type="Proteomes" id="UP001190700"/>
    </source>
</evidence>
<evidence type="ECO:0000256" key="6">
    <source>
        <dbReference type="ARBA" id="ARBA00022741"/>
    </source>
</evidence>
<reference evidence="18 19" key="1">
    <citation type="journal article" date="2015" name="Genome Biol. Evol.">
        <title>Comparative Genomics of a Bacterivorous Green Alga Reveals Evolutionary Causalities and Consequences of Phago-Mixotrophic Mode of Nutrition.</title>
        <authorList>
            <person name="Burns J.A."/>
            <person name="Paasch A."/>
            <person name="Narechania A."/>
            <person name="Kim E."/>
        </authorList>
    </citation>
    <scope>NUCLEOTIDE SEQUENCE [LARGE SCALE GENOMIC DNA]</scope>
    <source>
        <strain evidence="18 19">PLY_AMNH</strain>
    </source>
</reference>
<dbReference type="Pfam" id="PF12780">
    <property type="entry name" value="AAA_8"/>
    <property type="match status" value="1"/>
</dbReference>
<keyword evidence="9" id="KW-0282">Flagellum</keyword>